<keyword evidence="1" id="KW-0812">Transmembrane</keyword>
<gene>
    <name evidence="2" type="ORF">C7S10_13225</name>
</gene>
<evidence type="ECO:0000256" key="1">
    <source>
        <dbReference type="SAM" id="Phobius"/>
    </source>
</evidence>
<keyword evidence="1" id="KW-1133">Transmembrane helix</keyword>
<dbReference type="RefSeq" id="WP_108344899.1">
    <property type="nucleotide sequence ID" value="NZ_PYXZ01000005.1"/>
</dbReference>
<organism evidence="2 3">
    <name type="scientific">Nocardioides currus</name>
    <dbReference type="NCBI Taxonomy" id="2133958"/>
    <lineage>
        <taxon>Bacteria</taxon>
        <taxon>Bacillati</taxon>
        <taxon>Actinomycetota</taxon>
        <taxon>Actinomycetes</taxon>
        <taxon>Propionibacteriales</taxon>
        <taxon>Nocardioidaceae</taxon>
        <taxon>Nocardioides</taxon>
    </lineage>
</organism>
<dbReference type="Pfam" id="PF09997">
    <property type="entry name" value="DUF2238"/>
    <property type="match status" value="1"/>
</dbReference>
<reference evidence="2 3" key="1">
    <citation type="submission" date="2018-03" db="EMBL/GenBank/DDBJ databases">
        <authorList>
            <person name="Keele B.F."/>
        </authorList>
    </citation>
    <scope>NUCLEOTIDE SEQUENCE [LARGE SCALE GENOMIC DNA]</scope>
    <source>
        <strain evidence="2 3">IB-3</strain>
    </source>
</reference>
<keyword evidence="3" id="KW-1185">Reference proteome</keyword>
<dbReference type="EMBL" id="PYXZ01000005">
    <property type="protein sequence ID" value="PUA80705.1"/>
    <property type="molecule type" value="Genomic_DNA"/>
</dbReference>
<feature type="transmembrane region" description="Helical" evidence="1">
    <location>
        <begin position="118"/>
        <end position="135"/>
    </location>
</feature>
<evidence type="ECO:0000313" key="2">
    <source>
        <dbReference type="EMBL" id="PUA80705.1"/>
    </source>
</evidence>
<dbReference type="AlphaFoldDB" id="A0A2R7YWF2"/>
<dbReference type="OrthoDB" id="5179615at2"/>
<feature type="transmembrane region" description="Helical" evidence="1">
    <location>
        <begin position="162"/>
        <end position="180"/>
    </location>
</feature>
<keyword evidence="1" id="KW-0472">Membrane</keyword>
<protein>
    <recommendedName>
        <fullName evidence="4">DUF2238 domain-containing protein</fullName>
    </recommendedName>
</protein>
<name>A0A2R7YWF2_9ACTN</name>
<evidence type="ECO:0000313" key="3">
    <source>
        <dbReference type="Proteomes" id="UP000244867"/>
    </source>
</evidence>
<comment type="caution">
    <text evidence="2">The sequence shown here is derived from an EMBL/GenBank/DDBJ whole genome shotgun (WGS) entry which is preliminary data.</text>
</comment>
<evidence type="ECO:0008006" key="4">
    <source>
        <dbReference type="Google" id="ProtNLM"/>
    </source>
</evidence>
<accession>A0A2R7YWF2</accession>
<feature type="transmembrane region" description="Helical" evidence="1">
    <location>
        <begin position="93"/>
        <end position="111"/>
    </location>
</feature>
<proteinExistence type="predicted"/>
<dbReference type="Proteomes" id="UP000244867">
    <property type="component" value="Unassembled WGS sequence"/>
</dbReference>
<sequence>MRRWFALAVAALTVVQLAVGAFSGLQQYDGKGFGYRLLAYPVLMAVPPLLWAWRHRGDAPPWGAVALVWSPFLLDVTGNTLDLFDAVVWWDDLMHFISWGLLCGGLGLLLVPHLRPAWLQVLLVTGLGSLLAIGWELGEWWTFIRRGTELDGAYQDTLGDEALGTLGALLAGLGLAGWTGRQR</sequence>
<feature type="transmembrane region" description="Helical" evidence="1">
    <location>
        <begin position="33"/>
        <end position="53"/>
    </location>
</feature>
<dbReference type="InterPro" id="IPR014509">
    <property type="entry name" value="YjdF-like"/>
</dbReference>